<dbReference type="Proteomes" id="UP000472272">
    <property type="component" value="Chromosome 3"/>
</dbReference>
<protein>
    <recommendedName>
        <fullName evidence="3">Beta-defensin</fullName>
    </recommendedName>
</protein>
<accession>A0A670HLU2</accession>
<name>A0A670HLU2_PODMU</name>
<organism evidence="1 2">
    <name type="scientific">Podarcis muralis</name>
    <name type="common">Wall lizard</name>
    <name type="synonym">Lacerta muralis</name>
    <dbReference type="NCBI Taxonomy" id="64176"/>
    <lineage>
        <taxon>Eukaryota</taxon>
        <taxon>Metazoa</taxon>
        <taxon>Chordata</taxon>
        <taxon>Craniata</taxon>
        <taxon>Vertebrata</taxon>
        <taxon>Euteleostomi</taxon>
        <taxon>Lepidosauria</taxon>
        <taxon>Squamata</taxon>
        <taxon>Bifurcata</taxon>
        <taxon>Unidentata</taxon>
        <taxon>Episquamata</taxon>
        <taxon>Laterata</taxon>
        <taxon>Lacertibaenia</taxon>
        <taxon>Lacertidae</taxon>
        <taxon>Podarcis</taxon>
    </lineage>
</organism>
<dbReference type="SUPFAM" id="SSF57392">
    <property type="entry name" value="Defensin-like"/>
    <property type="match status" value="1"/>
</dbReference>
<keyword evidence="2" id="KW-1185">Reference proteome</keyword>
<evidence type="ECO:0000313" key="1">
    <source>
        <dbReference type="Ensembl" id="ENSPMRP00000000613.1"/>
    </source>
</evidence>
<reference evidence="1 2" key="1">
    <citation type="journal article" date="2019" name="Proc. Natl. Acad. Sci. U.S.A.">
        <title>Regulatory changes in pterin and carotenoid genes underlie balanced color polymorphisms in the wall lizard.</title>
        <authorList>
            <person name="Andrade P."/>
            <person name="Pinho C."/>
            <person name="Perez I de Lanuza G."/>
            <person name="Afonso S."/>
            <person name="Brejcha J."/>
            <person name="Rubin C.J."/>
            <person name="Wallerman O."/>
            <person name="Pereira P."/>
            <person name="Sabatino S.J."/>
            <person name="Bellati A."/>
            <person name="Pellitteri-Rosa D."/>
            <person name="Bosakova Z."/>
            <person name="Bunikis I."/>
            <person name="Carretero M.A."/>
            <person name="Feiner N."/>
            <person name="Marsik P."/>
            <person name="Pauperio F."/>
            <person name="Salvi D."/>
            <person name="Soler L."/>
            <person name="While G.M."/>
            <person name="Uller T."/>
            <person name="Font E."/>
            <person name="Andersson L."/>
            <person name="Carneiro M."/>
        </authorList>
    </citation>
    <scope>NUCLEOTIDE SEQUENCE</scope>
</reference>
<dbReference type="Ensembl" id="ENSPMRT00000000644.1">
    <property type="protein sequence ID" value="ENSPMRP00000000613.1"/>
    <property type="gene ID" value="ENSPMRG00000000469.1"/>
</dbReference>
<evidence type="ECO:0000313" key="2">
    <source>
        <dbReference type="Proteomes" id="UP000472272"/>
    </source>
</evidence>
<dbReference type="AlphaFoldDB" id="A0A670HLU2"/>
<reference evidence="1" key="3">
    <citation type="submission" date="2025-09" db="UniProtKB">
        <authorList>
            <consortium name="Ensembl"/>
        </authorList>
    </citation>
    <scope>IDENTIFICATION</scope>
</reference>
<reference evidence="1" key="2">
    <citation type="submission" date="2025-08" db="UniProtKB">
        <authorList>
            <consortium name="Ensembl"/>
        </authorList>
    </citation>
    <scope>IDENTIFICATION</scope>
</reference>
<evidence type="ECO:0008006" key="3">
    <source>
        <dbReference type="Google" id="ProtNLM"/>
    </source>
</evidence>
<sequence>MKTCAIYFFSLGVSAGQDLVRNEGQCRRKKVLCFKTRCNEHYRPTGKCAKNVECCRLM</sequence>
<proteinExistence type="predicted"/>